<organism evidence="1">
    <name type="scientific">Rhizobium meliloti</name>
    <name type="common">Ensifer meliloti</name>
    <name type="synonym">Sinorhizobium meliloti</name>
    <dbReference type="NCBI Taxonomy" id="382"/>
    <lineage>
        <taxon>Bacteria</taxon>
        <taxon>Pseudomonadati</taxon>
        <taxon>Pseudomonadota</taxon>
        <taxon>Alphaproteobacteria</taxon>
        <taxon>Hyphomicrobiales</taxon>
        <taxon>Rhizobiaceae</taxon>
        <taxon>Sinorhizobium/Ensifer group</taxon>
        <taxon>Sinorhizobium</taxon>
    </lineage>
</organism>
<proteinExistence type="predicted"/>
<dbReference type="EMBL" id="JQ665880">
    <property type="protein sequence ID" value="AFJ91408.1"/>
    <property type="molecule type" value="Genomic_DNA"/>
</dbReference>
<protein>
    <submittedName>
        <fullName evidence="1">NGRIS-9 transposase</fullName>
    </submittedName>
</protein>
<sequence>MLNRDWAPKGTRGFETAAKVIQKPPHGATENIEGVKQGGGAMALVIMGRHRATTTLL</sequence>
<evidence type="ECO:0000313" key="1">
    <source>
        <dbReference type="EMBL" id="AFJ91408.1"/>
    </source>
</evidence>
<dbReference type="AlphaFoldDB" id="I2E1P0"/>
<reference evidence="1" key="1">
    <citation type="journal article" date="2012" name="Mol. Plant Microbe Interact.">
        <title>Rhizobial plasmids that cause impaired symbiotic nitrogen fixation and enhanced host invasion.</title>
        <authorList>
            <person name="Crook M.B."/>
            <person name="Lindsay D.P."/>
            <person name="Biggs M.B."/>
            <person name="Bentley J.S."/>
            <person name="Price J.C."/>
            <person name="Clement S.C."/>
            <person name="Clement M.J."/>
            <person name="Long S.R."/>
            <person name="Griffitts J.S."/>
        </authorList>
    </citation>
    <scope>NUCLEOTIDE SEQUENCE</scope>
    <source>
        <strain evidence="1">C017</strain>
        <plasmid evidence="1">pHRC017</plasmid>
    </source>
</reference>
<name>I2E1P0_RHIML</name>
<keyword evidence="1" id="KW-0614">Plasmid</keyword>
<geneLocation type="plasmid" evidence="1">
    <name>pHRC017</name>
</geneLocation>
<accession>I2E1P0</accession>
<gene>
    <name evidence="1" type="ORF">pHRC017_0279</name>
</gene>